<feature type="region of interest" description="Disordered" evidence="7">
    <location>
        <begin position="783"/>
        <end position="807"/>
    </location>
</feature>
<feature type="compositionally biased region" description="Basic residues" evidence="7">
    <location>
        <begin position="796"/>
        <end position="807"/>
    </location>
</feature>
<sequence length="807" mass="91949">MIRYASFFIITLFFNLTLLSQDEAISEIRSKIEESFDHINNIKSLIKSGPESKDSLTLYSNRLLDIQDGLVNEIDRLDEIEKDFENRLRELGPEPAEGEMPEAKVISKLRDSLETKISNTVELKQSAILLNEQISQLLVDIAKKKSDIFIDALGNRSKSILSPDLWVEASRDFPVVVDKIAHFFNQWADSLKKGKNYKATIMILMTAFILIVIVFYLVSKNSIWKRIDGYFEKGEELSLINRKRRAAVKSFSDLLLLTFAFILLYWIGKEFNLITVYNKLFFLRLFFGITASVFFIKYIRSAFSPSNDKWRIVNCNNEYARQIVLIGSAIFILFIFERIPTTAIELVHEIGEDLIHVISGSLGIVILVLIFMLTRKKIWINTIKDSSEEDSHGHLKIRYELLRKGFRFATIILILAILLGYIRFSAFMVDRFVLLSFFVAFVISLRHLMIWGIYSLQKGEEDTNHSDIDSEDQKGDSVYFWTRIIVDISLPFLILPLLLILLGFDKLNIQRIYSYFESDIHIGAVSFSVTNLLYGFLVFIIAIAVVRWISKMFERRILGSSHFDPGLRNSMMTLANYVGMLIAVILALSTIGIDFSKIALIAGALSVGIGFGLQSIVSNFVSGLILLFERPIKIGDWIVVNSGQGYVKHIGARATQVQTFDQSTIVIPNSELISNSLTNWFYNNRRGRVIVPVGVAYSSDPEKVKNILIEAASEHPAVLKIPPISVYWSDFADSSLNFEVRAFIKNYDDVLSVKTDIRFAIFSKFKKAGITIPFPQRDVNFFPQEDKESKNSSKITPHKRTKGTKGE</sequence>
<dbReference type="InterPro" id="IPR049142">
    <property type="entry name" value="MS_channel_1st"/>
</dbReference>
<evidence type="ECO:0000259" key="9">
    <source>
        <dbReference type="Pfam" id="PF00924"/>
    </source>
</evidence>
<evidence type="ECO:0000256" key="8">
    <source>
        <dbReference type="SAM" id="Phobius"/>
    </source>
</evidence>
<evidence type="ECO:0000256" key="3">
    <source>
        <dbReference type="ARBA" id="ARBA00022475"/>
    </source>
</evidence>
<evidence type="ECO:0000259" key="12">
    <source>
        <dbReference type="Pfam" id="PF21088"/>
    </source>
</evidence>
<keyword evidence="5 8" id="KW-1133">Transmembrane helix</keyword>
<feature type="domain" description="Mechanosensitive ion channel MscS" evidence="9">
    <location>
        <begin position="616"/>
        <end position="680"/>
    </location>
</feature>
<dbReference type="PANTHER" id="PTHR30347">
    <property type="entry name" value="POTASSIUM CHANNEL RELATED"/>
    <property type="match status" value="1"/>
</dbReference>
<reference evidence="13 14" key="1">
    <citation type="submission" date="2018-04" db="EMBL/GenBank/DDBJ databases">
        <title>Complete genome uncultured novel isolate.</title>
        <authorList>
            <person name="Merlino G."/>
        </authorList>
    </citation>
    <scope>NUCLEOTIDE SEQUENCE [LARGE SCALE GENOMIC DNA]</scope>
    <source>
        <strain evidence="14">R1DC9</strain>
    </source>
</reference>
<evidence type="ECO:0000256" key="2">
    <source>
        <dbReference type="ARBA" id="ARBA00008017"/>
    </source>
</evidence>
<feature type="transmembrane region" description="Helical" evidence="8">
    <location>
        <begin position="432"/>
        <end position="454"/>
    </location>
</feature>
<comment type="similarity">
    <text evidence="2">Belongs to the MscS (TC 1.A.23) family.</text>
</comment>
<feature type="domain" description="Mechanosensitive ion channel MscS C-terminal" evidence="11">
    <location>
        <begin position="690"/>
        <end position="772"/>
    </location>
</feature>
<dbReference type="InterPro" id="IPR023408">
    <property type="entry name" value="MscS_beta-dom_sf"/>
</dbReference>
<feature type="domain" description="DUF3772" evidence="10">
    <location>
        <begin position="129"/>
        <end position="185"/>
    </location>
</feature>
<dbReference type="PANTHER" id="PTHR30347:SF1">
    <property type="entry name" value="MECHANOSENSITIVE CHANNEL MSCK"/>
    <property type="match status" value="1"/>
</dbReference>
<dbReference type="AlphaFoldDB" id="A0A4D7JGI5"/>
<feature type="transmembrane region" description="Helical" evidence="8">
    <location>
        <begin position="356"/>
        <end position="374"/>
    </location>
</feature>
<dbReference type="Pfam" id="PF21088">
    <property type="entry name" value="MS_channel_1st"/>
    <property type="match status" value="1"/>
</dbReference>
<dbReference type="OrthoDB" id="9809206at2"/>
<evidence type="ECO:0000259" key="10">
    <source>
        <dbReference type="Pfam" id="PF12607"/>
    </source>
</evidence>
<evidence type="ECO:0000256" key="6">
    <source>
        <dbReference type="ARBA" id="ARBA00023136"/>
    </source>
</evidence>
<evidence type="ECO:0000256" key="4">
    <source>
        <dbReference type="ARBA" id="ARBA00022692"/>
    </source>
</evidence>
<comment type="subcellular location">
    <subcellularLocation>
        <location evidence="1">Cell membrane</location>
        <topology evidence="1">Multi-pass membrane protein</topology>
    </subcellularLocation>
</comment>
<keyword evidence="14" id="KW-1185">Reference proteome</keyword>
<feature type="transmembrane region" description="Helical" evidence="8">
    <location>
        <begin position="571"/>
        <end position="593"/>
    </location>
</feature>
<dbReference type="EMBL" id="CP028923">
    <property type="protein sequence ID" value="QCK14213.1"/>
    <property type="molecule type" value="Genomic_DNA"/>
</dbReference>
<dbReference type="Gene3D" id="1.10.287.1260">
    <property type="match status" value="1"/>
</dbReference>
<gene>
    <name evidence="13" type="ORF">DCC35_05365</name>
</gene>
<proteinExistence type="inferred from homology"/>
<keyword evidence="4 8" id="KW-0812">Transmembrane</keyword>
<evidence type="ECO:0000259" key="11">
    <source>
        <dbReference type="Pfam" id="PF21082"/>
    </source>
</evidence>
<feature type="domain" description="Mechanosensitive ion channel transmembrane helices 2/3" evidence="12">
    <location>
        <begin position="574"/>
        <end position="614"/>
    </location>
</feature>
<protein>
    <submittedName>
        <fullName evidence="13">Uncharacterized protein</fullName>
    </submittedName>
</protein>
<dbReference type="InterPro" id="IPR052702">
    <property type="entry name" value="MscS-like_channel"/>
</dbReference>
<evidence type="ECO:0000256" key="5">
    <source>
        <dbReference type="ARBA" id="ARBA00022989"/>
    </source>
</evidence>
<feature type="transmembrane region" description="Helical" evidence="8">
    <location>
        <begin position="599"/>
        <end position="628"/>
    </location>
</feature>
<keyword evidence="6 8" id="KW-0472">Membrane</keyword>
<dbReference type="SUPFAM" id="SSF82689">
    <property type="entry name" value="Mechanosensitive channel protein MscS (YggB), C-terminal domain"/>
    <property type="match status" value="1"/>
</dbReference>
<feature type="transmembrane region" description="Helical" evidence="8">
    <location>
        <begin position="319"/>
        <end position="336"/>
    </location>
</feature>
<dbReference type="RefSeq" id="WP_137089805.1">
    <property type="nucleotide sequence ID" value="NZ_CP028923.1"/>
</dbReference>
<dbReference type="GO" id="GO:0008381">
    <property type="term" value="F:mechanosensitive monoatomic ion channel activity"/>
    <property type="evidence" value="ECO:0007669"/>
    <property type="project" value="UniProtKB-ARBA"/>
</dbReference>
<evidence type="ECO:0000313" key="14">
    <source>
        <dbReference type="Proteomes" id="UP000298616"/>
    </source>
</evidence>
<dbReference type="Gene3D" id="3.30.70.100">
    <property type="match status" value="1"/>
</dbReference>
<feature type="transmembrane region" description="Helical" evidence="8">
    <location>
        <begin position="524"/>
        <end position="550"/>
    </location>
</feature>
<dbReference type="Pfam" id="PF00924">
    <property type="entry name" value="MS_channel_2nd"/>
    <property type="match status" value="1"/>
</dbReference>
<dbReference type="InterPro" id="IPR010920">
    <property type="entry name" value="LSM_dom_sf"/>
</dbReference>
<organism evidence="13 14">
    <name type="scientific">Mangrovivirga cuniculi</name>
    <dbReference type="NCBI Taxonomy" id="2715131"/>
    <lineage>
        <taxon>Bacteria</taxon>
        <taxon>Pseudomonadati</taxon>
        <taxon>Bacteroidota</taxon>
        <taxon>Cytophagia</taxon>
        <taxon>Cytophagales</taxon>
        <taxon>Mangrovivirgaceae</taxon>
        <taxon>Mangrovivirga</taxon>
    </lineage>
</organism>
<dbReference type="GO" id="GO:0005886">
    <property type="term" value="C:plasma membrane"/>
    <property type="evidence" value="ECO:0007669"/>
    <property type="project" value="UniProtKB-SubCell"/>
</dbReference>
<dbReference type="InterPro" id="IPR011014">
    <property type="entry name" value="MscS_channel_TM-2"/>
</dbReference>
<evidence type="ECO:0000256" key="1">
    <source>
        <dbReference type="ARBA" id="ARBA00004651"/>
    </source>
</evidence>
<dbReference type="Gene3D" id="2.30.30.60">
    <property type="match status" value="1"/>
</dbReference>
<feature type="transmembrane region" description="Helical" evidence="8">
    <location>
        <begin position="251"/>
        <end position="268"/>
    </location>
</feature>
<dbReference type="InterPro" id="IPR049278">
    <property type="entry name" value="MS_channel_C"/>
</dbReference>
<feature type="transmembrane region" description="Helical" evidence="8">
    <location>
        <begin position="280"/>
        <end position="299"/>
    </location>
</feature>
<dbReference type="KEGG" id="fpf:DCC35_05365"/>
<feature type="transmembrane region" description="Helical" evidence="8">
    <location>
        <begin position="484"/>
        <end position="504"/>
    </location>
</feature>
<dbReference type="InterPro" id="IPR022249">
    <property type="entry name" value="DUF3772"/>
</dbReference>
<dbReference type="InterPro" id="IPR006685">
    <property type="entry name" value="MscS_channel_2nd"/>
</dbReference>
<dbReference type="Pfam" id="PF12607">
    <property type="entry name" value="DUF3772"/>
    <property type="match status" value="1"/>
</dbReference>
<dbReference type="SUPFAM" id="SSF50182">
    <property type="entry name" value="Sm-like ribonucleoproteins"/>
    <property type="match status" value="1"/>
</dbReference>
<feature type="transmembrane region" description="Helical" evidence="8">
    <location>
        <begin position="406"/>
        <end position="426"/>
    </location>
</feature>
<name>A0A4D7JGI5_9BACT</name>
<dbReference type="InterPro" id="IPR011066">
    <property type="entry name" value="MscS_channel_C_sf"/>
</dbReference>
<dbReference type="Proteomes" id="UP000298616">
    <property type="component" value="Chromosome"/>
</dbReference>
<evidence type="ECO:0000256" key="7">
    <source>
        <dbReference type="SAM" id="MobiDB-lite"/>
    </source>
</evidence>
<accession>A0A4D7JGI5</accession>
<keyword evidence="3" id="KW-1003">Cell membrane</keyword>
<dbReference type="SUPFAM" id="SSF82861">
    <property type="entry name" value="Mechanosensitive channel protein MscS (YggB), transmembrane region"/>
    <property type="match status" value="1"/>
</dbReference>
<feature type="transmembrane region" description="Helical" evidence="8">
    <location>
        <begin position="199"/>
        <end position="218"/>
    </location>
</feature>
<evidence type="ECO:0000313" key="13">
    <source>
        <dbReference type="EMBL" id="QCK14213.1"/>
    </source>
</evidence>
<dbReference type="Pfam" id="PF21082">
    <property type="entry name" value="MS_channel_3rd"/>
    <property type="match status" value="1"/>
</dbReference>